<evidence type="ECO:0000313" key="2">
    <source>
        <dbReference type="Proteomes" id="UP000245464"/>
    </source>
</evidence>
<dbReference type="AlphaFoldDB" id="A0A317B7N5"/>
<dbReference type="Proteomes" id="UP000245464">
    <property type="component" value="Chromosome 8"/>
</dbReference>
<sequence length="366" mass="43154">MDTHFLYHTIQRVELISYLSPKEERLFKYTHLAPKDYWDFTFVEATFDRMDDQPDGKAAWEPDGAHFRIDKAWFDTFRRIGGTFALGNAWGDHVRQCLDLENPPQVYGQLRWCVKIGPAVLDFGIEDRDELDIELVERKNSDEPGNTLSIRVKNWKRMLMNFFREERVLKTVMEQTKDYPYTYNHVEDSLRGMRRKLLRSKIDEEDRDDYGYIWMFDNMTPLWSNFPPLRELSAMEVAENHAIEALMLLRKEASISKRVRFSLRKLVKERTAMYADLQKLCQLFNKWQEKVLDLSNLGVSTHRYEDLDPNHMTWSKDVVDRELECLKIWKEQKPQIAQMVAILNANNAIATLDEAAVDDSGDLQGI</sequence>
<accession>A0A317B7N5</accession>
<organism evidence="1 2">
    <name type="scientific">Pyrenophora tritici-repentis</name>
    <dbReference type="NCBI Taxonomy" id="45151"/>
    <lineage>
        <taxon>Eukaryota</taxon>
        <taxon>Fungi</taxon>
        <taxon>Dikarya</taxon>
        <taxon>Ascomycota</taxon>
        <taxon>Pezizomycotina</taxon>
        <taxon>Dothideomycetes</taxon>
        <taxon>Pleosporomycetidae</taxon>
        <taxon>Pleosporales</taxon>
        <taxon>Pleosporineae</taxon>
        <taxon>Pleosporaceae</taxon>
        <taxon>Pyrenophora</taxon>
    </lineage>
</organism>
<name>A0A317B7N5_9PLEO</name>
<dbReference type="EMBL" id="NQIK02000008">
    <property type="protein sequence ID" value="KAF7566928.1"/>
    <property type="molecule type" value="Genomic_DNA"/>
</dbReference>
<dbReference type="GeneID" id="6346381"/>
<gene>
    <name evidence="1" type="ORF">PtrM4_135190</name>
</gene>
<dbReference type="KEGG" id="ptrr:6346381"/>
<reference evidence="1 2" key="1">
    <citation type="journal article" date="2018" name="BMC Genomics">
        <title>Comparative genomics of the wheat fungal pathogen Pyrenophora tritici-repentis reveals chromosomal variations and genome plasticity.</title>
        <authorList>
            <person name="Moolhuijzen P."/>
            <person name="See P.T."/>
            <person name="Hane J.K."/>
            <person name="Shi G."/>
            <person name="Liu Z."/>
            <person name="Oliver R.P."/>
            <person name="Moffat C.S."/>
        </authorList>
    </citation>
    <scope>NUCLEOTIDE SEQUENCE [LARGE SCALE GENOMIC DNA]</scope>
    <source>
        <strain evidence="1">M4</strain>
    </source>
</reference>
<evidence type="ECO:0000313" key="1">
    <source>
        <dbReference type="EMBL" id="KAF7566928.1"/>
    </source>
</evidence>
<comment type="caution">
    <text evidence="1">The sequence shown here is derived from an EMBL/GenBank/DDBJ whole genome shotgun (WGS) entry which is preliminary data.</text>
</comment>
<dbReference type="RefSeq" id="XP_001938434.2">
    <property type="nucleotide sequence ID" value="XM_001938399.2"/>
</dbReference>
<protein>
    <submittedName>
        <fullName evidence="1">Uncharacterized protein</fullName>
    </submittedName>
</protein>
<proteinExistence type="predicted"/>